<dbReference type="OrthoDB" id="10573187at2759"/>
<proteinExistence type="predicted"/>
<feature type="compositionally biased region" description="Basic and acidic residues" evidence="1">
    <location>
        <begin position="9"/>
        <end position="61"/>
    </location>
</feature>
<sequence>MEGIRRERRQVPELHRGQGKRETQRSSQAEEERKHMQVERERRSVQREGEAEAHCSPKEAPADCQGRGARDAGKARPRERHPEPPEGDRMSPNGEKKPSGKTLRYLEVRFKAGDYRHSCKKQLYHLVSCFVRFLSGNLSSEGCGSGAKRAATLLKNSPSWVDLDRCPDEGGTPV</sequence>
<evidence type="ECO:0000256" key="1">
    <source>
        <dbReference type="SAM" id="MobiDB-lite"/>
    </source>
</evidence>
<gene>
    <name evidence="2" type="ORF">JRQ81_011180</name>
</gene>
<feature type="region of interest" description="Disordered" evidence="1">
    <location>
        <begin position="1"/>
        <end position="102"/>
    </location>
</feature>
<keyword evidence="3" id="KW-1185">Reference proteome</keyword>
<reference evidence="2" key="1">
    <citation type="journal article" date="2023" name="DNA Res.">
        <title>Chromosome-level genome assembly of Phrynocephalus forsythii using third-generation DNA sequencing and Hi-C analysis.</title>
        <authorList>
            <person name="Qi Y."/>
            <person name="Zhao W."/>
            <person name="Zhao Y."/>
            <person name="Niu C."/>
            <person name="Cao S."/>
            <person name="Zhang Y."/>
        </authorList>
    </citation>
    <scope>NUCLEOTIDE SEQUENCE</scope>
    <source>
        <tissue evidence="2">Muscle</tissue>
    </source>
</reference>
<comment type="caution">
    <text evidence="2">The sequence shown here is derived from an EMBL/GenBank/DDBJ whole genome shotgun (WGS) entry which is preliminary data.</text>
</comment>
<accession>A0A9Q0X861</accession>
<evidence type="ECO:0000313" key="3">
    <source>
        <dbReference type="Proteomes" id="UP001142489"/>
    </source>
</evidence>
<feature type="compositionally biased region" description="Basic and acidic residues" evidence="1">
    <location>
        <begin position="68"/>
        <end position="102"/>
    </location>
</feature>
<protein>
    <submittedName>
        <fullName evidence="2">Uncharacterized protein</fullName>
    </submittedName>
</protein>
<organism evidence="2 3">
    <name type="scientific">Phrynocephalus forsythii</name>
    <dbReference type="NCBI Taxonomy" id="171643"/>
    <lineage>
        <taxon>Eukaryota</taxon>
        <taxon>Metazoa</taxon>
        <taxon>Chordata</taxon>
        <taxon>Craniata</taxon>
        <taxon>Vertebrata</taxon>
        <taxon>Euteleostomi</taxon>
        <taxon>Lepidosauria</taxon>
        <taxon>Squamata</taxon>
        <taxon>Bifurcata</taxon>
        <taxon>Unidentata</taxon>
        <taxon>Episquamata</taxon>
        <taxon>Toxicofera</taxon>
        <taxon>Iguania</taxon>
        <taxon>Acrodonta</taxon>
        <taxon>Agamidae</taxon>
        <taxon>Agaminae</taxon>
        <taxon>Phrynocephalus</taxon>
    </lineage>
</organism>
<name>A0A9Q0X861_9SAUR</name>
<evidence type="ECO:0000313" key="2">
    <source>
        <dbReference type="EMBL" id="KAJ7305265.1"/>
    </source>
</evidence>
<dbReference type="AlphaFoldDB" id="A0A9Q0X861"/>
<dbReference type="EMBL" id="JAPFRF010000022">
    <property type="protein sequence ID" value="KAJ7305265.1"/>
    <property type="molecule type" value="Genomic_DNA"/>
</dbReference>
<dbReference type="Proteomes" id="UP001142489">
    <property type="component" value="Unassembled WGS sequence"/>
</dbReference>